<sequence length="75" mass="8544">MPAIAVEQIENLPLTHRYRRQASSHIDRVNPEGFAQNIDPERYLPDSNRLKDLLQQLAAFKQVTATSPATREPFA</sequence>
<evidence type="ECO:0000313" key="1">
    <source>
        <dbReference type="EMBL" id="USV98959.1"/>
    </source>
</evidence>
<dbReference type="EMBL" id="CP078013">
    <property type="protein sequence ID" value="USV98959.1"/>
    <property type="molecule type" value="Genomic_DNA"/>
</dbReference>
<reference evidence="1" key="1">
    <citation type="journal article" date="2022" name="Front. Plant Sci.">
        <title>Agronomic efficiency and genome mining analysis of the wheat-biostimulant rhizospheric bacterium Pseudomonas pergaminensis sp. nov. strain 1008T.</title>
        <authorList>
            <person name="Diaz M."/>
            <person name="Bach T."/>
            <person name="Gonzalez Anta G."/>
            <person name="Agaras B."/>
            <person name="Wibberg D."/>
            <person name="Noguera F."/>
            <person name="Canciani W."/>
            <person name="Valverde C."/>
        </authorList>
    </citation>
    <scope>NUCLEOTIDE SEQUENCE</scope>
    <source>
        <strain evidence="1">1008</strain>
    </source>
</reference>
<reference evidence="1" key="2">
    <citation type="submission" date="2024-04" db="EMBL/GenBank/DDBJ databases">
        <authorList>
            <person name="Diaz M."/>
            <person name="Bach T."/>
            <person name="Gonzalez Anta G."/>
            <person name="Agaras B."/>
            <person name="Wibberg D."/>
            <person name="Noguera F."/>
            <person name="Canciani W."/>
            <person name="Ybarra T."/>
            <person name="Nunez M.L."/>
            <person name="Valverde C."/>
        </authorList>
    </citation>
    <scope>NUCLEOTIDE SEQUENCE</scope>
    <source>
        <strain evidence="1">1008</strain>
    </source>
</reference>
<evidence type="ECO:0000313" key="2">
    <source>
        <dbReference type="Proteomes" id="UP001056907"/>
    </source>
</evidence>
<name>A0ABD7TBA8_9PSED</name>
<dbReference type="Proteomes" id="UP001056907">
    <property type="component" value="Chromosome"/>
</dbReference>
<protein>
    <submittedName>
        <fullName evidence="1">Uncharacterized protein</fullName>
    </submittedName>
</protein>
<accession>A0ABD7TBA8</accession>
<dbReference type="KEGG" id="ppeg:KUA23_18020"/>
<organism evidence="1 2">
    <name type="scientific">Pseudomonas pergaminensis</name>
    <dbReference type="NCBI Taxonomy" id="2853159"/>
    <lineage>
        <taxon>Bacteria</taxon>
        <taxon>Pseudomonadati</taxon>
        <taxon>Pseudomonadota</taxon>
        <taxon>Gammaproteobacteria</taxon>
        <taxon>Pseudomonadales</taxon>
        <taxon>Pseudomonadaceae</taxon>
        <taxon>Pseudomonas</taxon>
    </lineage>
</organism>
<dbReference type="RefSeq" id="WP_252992559.1">
    <property type="nucleotide sequence ID" value="NZ_CP078013.2"/>
</dbReference>
<proteinExistence type="predicted"/>
<gene>
    <name evidence="1" type="ORF">KUA23_18020</name>
</gene>
<dbReference type="AlphaFoldDB" id="A0ABD7TBA8"/>